<evidence type="ECO:0000313" key="1">
    <source>
        <dbReference type="EMBL" id="SOQ49724.1"/>
    </source>
</evidence>
<gene>
    <name evidence="1" type="ORF">SFRICE_031047</name>
</gene>
<organism evidence="1">
    <name type="scientific">Spodoptera frugiperda</name>
    <name type="common">Fall armyworm</name>
    <dbReference type="NCBI Taxonomy" id="7108"/>
    <lineage>
        <taxon>Eukaryota</taxon>
        <taxon>Metazoa</taxon>
        <taxon>Ecdysozoa</taxon>
        <taxon>Arthropoda</taxon>
        <taxon>Hexapoda</taxon>
        <taxon>Insecta</taxon>
        <taxon>Pterygota</taxon>
        <taxon>Neoptera</taxon>
        <taxon>Endopterygota</taxon>
        <taxon>Lepidoptera</taxon>
        <taxon>Glossata</taxon>
        <taxon>Ditrysia</taxon>
        <taxon>Noctuoidea</taxon>
        <taxon>Noctuidae</taxon>
        <taxon>Amphipyrinae</taxon>
        <taxon>Spodoptera</taxon>
    </lineage>
</organism>
<dbReference type="AlphaFoldDB" id="A0A2H1WB50"/>
<sequence length="124" mass="14007">MAFATVPKYRILIDINKHGKYPVLSSNDNCAYHVPSNDESNSETEFNDFLLDGVRNLHIVLDKDRTRDLLDYSSTTMWKNMVITQLTLGNNKSSFPLGTFVKRHVFPETSGDVGRRNVPSGDEA</sequence>
<dbReference type="EMBL" id="ODYU01007175">
    <property type="protein sequence ID" value="SOQ49724.1"/>
    <property type="molecule type" value="Genomic_DNA"/>
</dbReference>
<reference evidence="1" key="1">
    <citation type="submission" date="2016-07" db="EMBL/GenBank/DDBJ databases">
        <authorList>
            <person name="Bretaudeau A."/>
        </authorList>
    </citation>
    <scope>NUCLEOTIDE SEQUENCE</scope>
    <source>
        <strain evidence="1">Rice</strain>
        <tissue evidence="1">Whole body</tissue>
    </source>
</reference>
<name>A0A2H1WB50_SPOFR</name>
<protein>
    <submittedName>
        <fullName evidence="1">SFRICE_031047</fullName>
    </submittedName>
</protein>
<accession>A0A2H1WB50</accession>
<proteinExistence type="predicted"/>